<protein>
    <submittedName>
        <fullName evidence="3">Uncharacterized protein</fullName>
    </submittedName>
</protein>
<feature type="transmembrane region" description="Helical" evidence="2">
    <location>
        <begin position="12"/>
        <end position="36"/>
    </location>
</feature>
<name>A0ABY7CFS0_9BASI</name>
<dbReference type="EMBL" id="CP110424">
    <property type="protein sequence ID" value="WAQ83935.1"/>
    <property type="molecule type" value="Genomic_DNA"/>
</dbReference>
<feature type="transmembrane region" description="Helical" evidence="2">
    <location>
        <begin position="213"/>
        <end position="233"/>
    </location>
</feature>
<dbReference type="PANTHER" id="PTHR39470">
    <property type="entry name" value="CHROMOSOME 10, WHOLE GENOME SHOTGUN SEQUENCE"/>
    <property type="match status" value="1"/>
</dbReference>
<evidence type="ECO:0000313" key="3">
    <source>
        <dbReference type="EMBL" id="WAQ83935.1"/>
    </source>
</evidence>
<keyword evidence="2" id="KW-1133">Transmembrane helix</keyword>
<reference evidence="3" key="1">
    <citation type="submission" date="2022-10" db="EMBL/GenBank/DDBJ databases">
        <title>Puccinia triticina Genome sequencing and assembly.</title>
        <authorList>
            <person name="Li C."/>
        </authorList>
    </citation>
    <scope>NUCLEOTIDE SEQUENCE</scope>
    <source>
        <strain evidence="3">Pt15</strain>
    </source>
</reference>
<keyword evidence="4" id="KW-1185">Reference proteome</keyword>
<dbReference type="GeneID" id="77809158"/>
<dbReference type="PANTHER" id="PTHR39470:SF1">
    <property type="entry name" value="CHORISMATE SYNTHASE PROTEIN"/>
    <property type="match status" value="1"/>
</dbReference>
<feature type="region of interest" description="Disordered" evidence="1">
    <location>
        <begin position="337"/>
        <end position="361"/>
    </location>
</feature>
<feature type="compositionally biased region" description="Polar residues" evidence="1">
    <location>
        <begin position="337"/>
        <end position="359"/>
    </location>
</feature>
<keyword evidence="2" id="KW-0812">Transmembrane</keyword>
<gene>
    <name evidence="3" type="ORF">PtA15_4A385</name>
</gene>
<evidence type="ECO:0000256" key="1">
    <source>
        <dbReference type="SAM" id="MobiDB-lite"/>
    </source>
</evidence>
<accession>A0ABY7CFS0</accession>
<feature type="transmembrane region" description="Helical" evidence="2">
    <location>
        <begin position="253"/>
        <end position="270"/>
    </location>
</feature>
<organism evidence="3 4">
    <name type="scientific">Puccinia triticina</name>
    <dbReference type="NCBI Taxonomy" id="208348"/>
    <lineage>
        <taxon>Eukaryota</taxon>
        <taxon>Fungi</taxon>
        <taxon>Dikarya</taxon>
        <taxon>Basidiomycota</taxon>
        <taxon>Pucciniomycotina</taxon>
        <taxon>Pucciniomycetes</taxon>
        <taxon>Pucciniales</taxon>
        <taxon>Pucciniaceae</taxon>
        <taxon>Puccinia</taxon>
    </lineage>
</organism>
<sequence length="385" mass="43305">MAFLGLSLVTWQTLLIIGLPFICGSLSRIRAILLFLRHPFKKSQAPTPNPGSPPKKKPEVLPPRRYLRPHTFFLGLLLLAHSVRFWSTNPRKINPFRQTNLLLNVPSTTLVSSLERYYRAKGIEETPYEQARLVRRLNTLDARLVYSTVGPEAFLHCSWCRTPSSKSNGSDHLYFTLSRLGLQYATLLLAIGIMTTGASRLGMKRRVWRTRLAILSMFYFAFEAATLSLLVYVPSLLTAMDNSRMTWDTLFPLRAAFFPLILIASWWGVISESPKEPLSPIAKTGLGLATVAAELDGLVNRLRLTALQRTALMKDGSYRAQINQFWENVESQASLASSTPSIQSMKDSMGLSSSENMNHQSRDQLRSWIDNVFPEPTFTSPTPSP</sequence>
<feature type="transmembrane region" description="Helical" evidence="2">
    <location>
        <begin position="66"/>
        <end position="86"/>
    </location>
</feature>
<feature type="transmembrane region" description="Helical" evidence="2">
    <location>
        <begin position="182"/>
        <end position="201"/>
    </location>
</feature>
<evidence type="ECO:0000313" key="4">
    <source>
        <dbReference type="Proteomes" id="UP001164743"/>
    </source>
</evidence>
<dbReference type="RefSeq" id="XP_053019490.1">
    <property type="nucleotide sequence ID" value="XM_053168263.1"/>
</dbReference>
<feature type="region of interest" description="Disordered" evidence="1">
    <location>
        <begin position="43"/>
        <end position="62"/>
    </location>
</feature>
<dbReference type="Proteomes" id="UP001164743">
    <property type="component" value="Chromosome 4A"/>
</dbReference>
<keyword evidence="2" id="KW-0472">Membrane</keyword>
<proteinExistence type="predicted"/>
<evidence type="ECO:0000256" key="2">
    <source>
        <dbReference type="SAM" id="Phobius"/>
    </source>
</evidence>